<keyword evidence="2" id="KW-1185">Reference proteome</keyword>
<name>A0ABR4QPB9_9CEST</name>
<dbReference type="EMBL" id="JAKROA010000001">
    <property type="protein sequence ID" value="KAL5111586.1"/>
    <property type="molecule type" value="Genomic_DNA"/>
</dbReference>
<comment type="caution">
    <text evidence="1">The sequence shown here is derived from an EMBL/GenBank/DDBJ whole genome shotgun (WGS) entry which is preliminary data.</text>
</comment>
<organism evidence="1 2">
    <name type="scientific">Taenia crassiceps</name>
    <dbReference type="NCBI Taxonomy" id="6207"/>
    <lineage>
        <taxon>Eukaryota</taxon>
        <taxon>Metazoa</taxon>
        <taxon>Spiralia</taxon>
        <taxon>Lophotrochozoa</taxon>
        <taxon>Platyhelminthes</taxon>
        <taxon>Cestoda</taxon>
        <taxon>Eucestoda</taxon>
        <taxon>Cyclophyllidea</taxon>
        <taxon>Taeniidae</taxon>
        <taxon>Taenia</taxon>
    </lineage>
</organism>
<protein>
    <submittedName>
        <fullName evidence="1">Uncharacterized protein</fullName>
    </submittedName>
</protein>
<reference evidence="1 2" key="1">
    <citation type="journal article" date="2022" name="Front. Cell. Infect. Microbiol.">
        <title>The Genomes of Two Strains of Taenia crassiceps the Animal Model for the Study of Human Cysticercosis.</title>
        <authorList>
            <person name="Bobes R.J."/>
            <person name="Estrada K."/>
            <person name="Rios-Valencia D.G."/>
            <person name="Calderon-Gallegos A."/>
            <person name="de la Torre P."/>
            <person name="Carrero J.C."/>
            <person name="Sanchez-Flores A."/>
            <person name="Laclette J.P."/>
        </authorList>
    </citation>
    <scope>NUCLEOTIDE SEQUENCE [LARGE SCALE GENOMIC DNA]</scope>
    <source>
        <strain evidence="1">WFUcys</strain>
    </source>
</reference>
<gene>
    <name evidence="1" type="ORF">TcWFU_002491</name>
</gene>
<evidence type="ECO:0000313" key="2">
    <source>
        <dbReference type="Proteomes" id="UP001651158"/>
    </source>
</evidence>
<sequence>MEISGFTLLAGNAGEFAADFSPTHVKVVFGGPVGVVQVRSKPSIPPLLTVLRGNVESTAPGFGTLLTLRLCLPFGETGEGFLRLRGPRSGGRFLTGGSVQIIGVDSADANVHLPVTNLTTSAKNGIEAVMALNHIDVSDPSPSGICNRLDINAVVVAPPIDELQSSIETVLEAAVVVEASDAGFVQIPFKIVKSSASPSYDPILVDNSNISALIPGVYSQVCLVVRTILEGHYRLDIELISKNMRIQNATVDCPKGINATTQLQKFTNKLSLLLHGGVNYREVNQANLIVAEVKVPVTRIGDNLGVLSCETSYDGKWSNATTGFSWPLSEALQSGNPYGLKLSIVHVNTREEVQRPLQSGETVLVLLEFRIPGKSSVNYTPTITIVDSENATLDCPYFELVGKSIFWDENAVDCTTTNAAGLPLLEHSYRFGPAVCEDDTDNEVILGIYMRIKAAPFQSPEALTLKGSVESVEVTKSLLISDETPYKLGLPFLKKDLSLRFSGPYEVEMFPRATQTLQLYFCLHPGIYINNLTFEALSECSFGGEEVITINRISFNRSVNIPGLQFPQSQEQVSTRKASGQIFARKICAGPAYNTGYSYKKKNWLPNATDDCIGINVNFQLTDSEGVYSGAVYPVSVNVIDQTSPNLDVDFHFINVEHKGRGIYLLNLKVTIANDSTLECHDAAIWLMHGGLFDVTVVKVENITMQSDFATLSSGNGISLVEHGGVYFGSSALISLSLRQRLSLKVKGHFDIGVNGMLRCRTYDRSSGLKTQSFEPPTYFQTFARLPNEIRDSITSLSHLQLKLCQVRGCGNVEDLLYESGMDKFWTTYAGSRLDVLFGQSFTVDSLVIRIKSNQNWPTSIRVLTTGDGDLFLFRVEKFLTFSSASLETHVNLNNLPQHRGLRLIIKNTYHEHETLEIKMAFYGTYGLKMKGDFDPCKLLSMGNEERECDEAQPQRSYVAGVDFVIFCDRIPSQIADRHPCSSCFRAFDKSPRLWKYLGPRIAHVVSYIRSENIMIGISCVKESYLMSNDSGESWMFIDRGYFTYLKFYYETIPIVPIPLKKVPNAFEPAITGKQCTSFAFRNWHFCYDGIYHGNTNVLKWNYRPYL</sequence>
<proteinExistence type="predicted"/>
<accession>A0ABR4QPB9</accession>
<evidence type="ECO:0000313" key="1">
    <source>
        <dbReference type="EMBL" id="KAL5111586.1"/>
    </source>
</evidence>
<dbReference type="Proteomes" id="UP001651158">
    <property type="component" value="Unassembled WGS sequence"/>
</dbReference>